<accession>A0A1E1IYL9</accession>
<reference evidence="1" key="1">
    <citation type="submission" date="2012-08" db="EMBL/GenBank/DDBJ databases">
        <title>Comparative genomics of metastatic and non-metastatic Leishmania guyanensis provides insights into polygenic factors involved in Leishmania RNA virus infection.</title>
        <authorList>
            <person name="Smith D."/>
            <person name="Hertz-Fowler C."/>
            <person name="Martin R."/>
            <person name="Dickens N."/>
            <person name="Fasel N."/>
            <person name="Falquet L."/>
            <person name="Beverley S."/>
            <person name="Zangger H."/>
            <person name="Calderon-Copete S."/>
            <person name="Mottram J."/>
            <person name="Xenarios I."/>
        </authorList>
    </citation>
    <scope>NUCLEOTIDE SEQUENCE</scope>
    <source>
        <strain evidence="1">MHOM/BR/75/M4147/SSU:IR2SAT-LUC</strain>
    </source>
</reference>
<name>A0A1E1IYL9_LEIGU</name>
<dbReference type="EMBL" id="CALQ01000853">
    <property type="protein sequence ID" value="CCM15491.1"/>
    <property type="molecule type" value="Genomic_DNA"/>
</dbReference>
<proteinExistence type="predicted"/>
<protein>
    <submittedName>
        <fullName evidence="1">Uncharacterized protein</fullName>
    </submittedName>
</protein>
<organism evidence="1">
    <name type="scientific">Leishmania guyanensis</name>
    <dbReference type="NCBI Taxonomy" id="5670"/>
    <lineage>
        <taxon>Eukaryota</taxon>
        <taxon>Discoba</taxon>
        <taxon>Euglenozoa</taxon>
        <taxon>Kinetoplastea</taxon>
        <taxon>Metakinetoplastina</taxon>
        <taxon>Trypanosomatida</taxon>
        <taxon>Trypanosomatidae</taxon>
        <taxon>Leishmaniinae</taxon>
        <taxon>Leishmania</taxon>
        <taxon>Leishmania guyanensis species complex</taxon>
    </lineage>
</organism>
<sequence length="394" mass="42204">MVAPLSAALALGSPGLRGGSFSHTTISSRATTATCRALLVAVLIFMVAPSGAQGAVMPASFRCLRPFSATDTFSNVAKAQLSQNCDYFYFTVEDAKAELKCASSSAAATVVSDDISCSVTVRWSMRRASDVTARLQRQVGTDKDYFVHDASTASTATLPTRTRNTHQSARVFLTEDDDVWRYTVSLKAKGDSSIHYKGFSKGNGYSLCCNALEEADCAWMTLEKGDNDLDCDEAIGSAFASQSTRTLRSCPLPLPALRCAAGDVDVDDDCGAWAGAGVVLTDLDEDEDSGVFHGVLTKPLHRIVEGPWEVVVQLWRRRQWIPSNGAKASYTIPTDESVEAEVLGRIVVPFTLNVADLQGQGRITHVPSMALTVEDTAEVVMVADEKPAVEAGDL</sequence>
<evidence type="ECO:0000313" key="1">
    <source>
        <dbReference type="EMBL" id="CCM15491.1"/>
    </source>
</evidence>
<dbReference type="AlphaFoldDB" id="A0A1E1IYL9"/>
<gene>
    <name evidence="1" type="primary">LgM4147LRVhigh.21.01010.00350</name>
    <name evidence="1" type="ORF">BN36_2129990</name>
</gene>